<evidence type="ECO:0008006" key="3">
    <source>
        <dbReference type="Google" id="ProtNLM"/>
    </source>
</evidence>
<gene>
    <name evidence="1" type="ORF">KSF_066060</name>
</gene>
<accession>A0A8J3IM89</accession>
<name>A0A8J3IM89_9CHLR</name>
<keyword evidence="2" id="KW-1185">Reference proteome</keyword>
<dbReference type="AlphaFoldDB" id="A0A8J3IM89"/>
<reference evidence="1" key="1">
    <citation type="submission" date="2020-10" db="EMBL/GenBank/DDBJ databases">
        <title>Taxonomic study of unclassified bacteria belonging to the class Ktedonobacteria.</title>
        <authorList>
            <person name="Yabe S."/>
            <person name="Wang C.M."/>
            <person name="Zheng Y."/>
            <person name="Sakai Y."/>
            <person name="Cavaletti L."/>
            <person name="Monciardini P."/>
            <person name="Donadio S."/>
        </authorList>
    </citation>
    <scope>NUCLEOTIDE SEQUENCE</scope>
    <source>
        <strain evidence="1">ID150040</strain>
    </source>
</reference>
<evidence type="ECO:0000313" key="2">
    <source>
        <dbReference type="Proteomes" id="UP000597444"/>
    </source>
</evidence>
<dbReference type="Proteomes" id="UP000597444">
    <property type="component" value="Unassembled WGS sequence"/>
</dbReference>
<evidence type="ECO:0000313" key="1">
    <source>
        <dbReference type="EMBL" id="GHO96558.1"/>
    </source>
</evidence>
<protein>
    <recommendedName>
        <fullName evidence="3">Three-Cys-motif partner protein TcmP</fullName>
    </recommendedName>
</protein>
<dbReference type="EMBL" id="BNJK01000001">
    <property type="protein sequence ID" value="GHO96558.1"/>
    <property type="molecule type" value="Genomic_DNA"/>
</dbReference>
<dbReference type="RefSeq" id="WP_220207178.1">
    <property type="nucleotide sequence ID" value="NZ_BNJK01000001.1"/>
</dbReference>
<proteinExistence type="predicted"/>
<dbReference type="InterPro" id="IPR031009">
    <property type="entry name" value="Tcm_partner"/>
</dbReference>
<dbReference type="NCBIfam" id="TIGR04474">
    <property type="entry name" value="tcm_partner"/>
    <property type="match status" value="1"/>
</dbReference>
<organism evidence="1 2">
    <name type="scientific">Reticulibacter mediterranei</name>
    <dbReference type="NCBI Taxonomy" id="2778369"/>
    <lineage>
        <taxon>Bacteria</taxon>
        <taxon>Bacillati</taxon>
        <taxon>Chloroflexota</taxon>
        <taxon>Ktedonobacteria</taxon>
        <taxon>Ktedonobacterales</taxon>
        <taxon>Reticulibacteraceae</taxon>
        <taxon>Reticulibacter</taxon>
    </lineage>
</organism>
<sequence length="372" mass="43210">MGRVPRTTIWNIPELTSIKHRILRGYLERWFPDVLQQHERIYLLDGFSGPGEYTKGELGSPLIAVDVLHHCRTYSEQQRQTTFVFIEEKQTRCNYLRGLLEGRIPSQSDTMHFEYSIECGEFVRTLSTWIEALEKAQSSFPPLFAFLDPFGFSDIPMSTIGRIMQHQHGEILLTFMYEPINRFLSHPNKLIQRHLTTVFGSEQWISIDLNGDREQQICDLYRTQLCTLGKASYVCMFRLKHRKNATDYFLIFCTHNLKSIEKMKEIFWQIDPVCGYTYSVQKQGKDNRQLFLPLLEPDYSVLTEQLVSHFGGSTISMCTLEEYILAETAFPRRGYREHALCPLECASRISVISPNPARKQGEYGATDLICFI</sequence>
<comment type="caution">
    <text evidence="1">The sequence shown here is derived from an EMBL/GenBank/DDBJ whole genome shotgun (WGS) entry which is preliminary data.</text>
</comment>